<dbReference type="PRINTS" id="PR00625">
    <property type="entry name" value="JDOMAIN"/>
</dbReference>
<feature type="compositionally biased region" description="Polar residues" evidence="1">
    <location>
        <begin position="277"/>
        <end position="295"/>
    </location>
</feature>
<feature type="compositionally biased region" description="Pro residues" evidence="1">
    <location>
        <begin position="175"/>
        <end position="185"/>
    </location>
</feature>
<dbReference type="Gene3D" id="1.10.287.110">
    <property type="entry name" value="DnaJ domain"/>
    <property type="match status" value="1"/>
</dbReference>
<dbReference type="CDD" id="cd06257">
    <property type="entry name" value="DnaJ"/>
    <property type="match status" value="1"/>
</dbReference>
<dbReference type="InterPro" id="IPR001623">
    <property type="entry name" value="DnaJ_domain"/>
</dbReference>
<feature type="compositionally biased region" description="Basic and acidic residues" evidence="1">
    <location>
        <begin position="423"/>
        <end position="435"/>
    </location>
</feature>
<name>A0AAD4IV99_PERFH</name>
<dbReference type="Pfam" id="PF23551">
    <property type="entry name" value="Zn_ribbon_20"/>
    <property type="match status" value="1"/>
</dbReference>
<dbReference type="SMART" id="SM00271">
    <property type="entry name" value="DnaJ"/>
    <property type="match status" value="1"/>
</dbReference>
<dbReference type="InterPro" id="IPR024593">
    <property type="entry name" value="DUF3444"/>
</dbReference>
<feature type="region of interest" description="Disordered" evidence="1">
    <location>
        <begin position="711"/>
        <end position="734"/>
    </location>
</feature>
<organism evidence="3 4">
    <name type="scientific">Perilla frutescens var. hirtella</name>
    <name type="common">Perilla citriodora</name>
    <name type="synonym">Perilla setoyensis</name>
    <dbReference type="NCBI Taxonomy" id="608512"/>
    <lineage>
        <taxon>Eukaryota</taxon>
        <taxon>Viridiplantae</taxon>
        <taxon>Streptophyta</taxon>
        <taxon>Embryophyta</taxon>
        <taxon>Tracheophyta</taxon>
        <taxon>Spermatophyta</taxon>
        <taxon>Magnoliopsida</taxon>
        <taxon>eudicotyledons</taxon>
        <taxon>Gunneridae</taxon>
        <taxon>Pentapetalae</taxon>
        <taxon>asterids</taxon>
        <taxon>lamiids</taxon>
        <taxon>Lamiales</taxon>
        <taxon>Lamiaceae</taxon>
        <taxon>Nepetoideae</taxon>
        <taxon>Elsholtzieae</taxon>
        <taxon>Perilla</taxon>
    </lineage>
</organism>
<accession>A0AAD4IV99</accession>
<comment type="caution">
    <text evidence="3">The sequence shown here is derived from an EMBL/GenBank/DDBJ whole genome shotgun (WGS) entry which is preliminary data.</text>
</comment>
<dbReference type="Pfam" id="PF00226">
    <property type="entry name" value="DnaJ"/>
    <property type="match status" value="1"/>
</dbReference>
<evidence type="ECO:0000313" key="4">
    <source>
        <dbReference type="Proteomes" id="UP001190926"/>
    </source>
</evidence>
<dbReference type="InterPro" id="IPR056988">
    <property type="entry name" value="Zn_ribbon_pln"/>
</dbReference>
<dbReference type="PROSITE" id="PS50076">
    <property type="entry name" value="DNAJ_2"/>
    <property type="match status" value="1"/>
</dbReference>
<gene>
    <name evidence="3" type="ORF">C2S53_006317</name>
</gene>
<feature type="domain" description="J" evidence="2">
    <location>
        <begin position="66"/>
        <end position="130"/>
    </location>
</feature>
<dbReference type="Pfam" id="PF11926">
    <property type="entry name" value="DUF3444"/>
    <property type="match status" value="1"/>
</dbReference>
<feature type="compositionally biased region" description="Low complexity" evidence="1">
    <location>
        <begin position="242"/>
        <end position="261"/>
    </location>
</feature>
<feature type="compositionally biased region" description="Polar residues" evidence="1">
    <location>
        <begin position="134"/>
        <end position="152"/>
    </location>
</feature>
<feature type="compositionally biased region" description="Basic and acidic residues" evidence="1">
    <location>
        <begin position="483"/>
        <end position="494"/>
    </location>
</feature>
<dbReference type="PANTHER" id="PTHR44137:SF32">
    <property type="entry name" value="DNAJ HEAT SHOCK AMINO-TERMINAL DOMAIN PROTEIN"/>
    <property type="match status" value="1"/>
</dbReference>
<evidence type="ECO:0000256" key="1">
    <source>
        <dbReference type="SAM" id="MobiDB-lite"/>
    </source>
</evidence>
<protein>
    <recommendedName>
        <fullName evidence="2">J domain-containing protein</fullName>
    </recommendedName>
</protein>
<dbReference type="AlphaFoldDB" id="A0AAD4IV99"/>
<evidence type="ECO:0000313" key="3">
    <source>
        <dbReference type="EMBL" id="KAH6822227.1"/>
    </source>
</evidence>
<dbReference type="SUPFAM" id="SSF46565">
    <property type="entry name" value="Chaperone J-domain"/>
    <property type="match status" value="1"/>
</dbReference>
<feature type="region of interest" description="Disordered" evidence="1">
    <location>
        <begin position="324"/>
        <end position="348"/>
    </location>
</feature>
<feature type="region of interest" description="Disordered" evidence="1">
    <location>
        <begin position="235"/>
        <end position="305"/>
    </location>
</feature>
<feature type="region of interest" description="Disordered" evidence="1">
    <location>
        <begin position="415"/>
        <end position="496"/>
    </location>
</feature>
<proteinExistence type="predicted"/>
<dbReference type="EMBL" id="SDAM02001444">
    <property type="protein sequence ID" value="KAH6822227.1"/>
    <property type="molecule type" value="Genomic_DNA"/>
</dbReference>
<dbReference type="PANTHER" id="PTHR44137">
    <property type="entry name" value="BNAC03G44070D PROTEIN"/>
    <property type="match status" value="1"/>
</dbReference>
<dbReference type="Proteomes" id="UP001190926">
    <property type="component" value="Unassembled WGS sequence"/>
</dbReference>
<feature type="region of interest" description="Disordered" evidence="1">
    <location>
        <begin position="129"/>
        <end position="190"/>
    </location>
</feature>
<dbReference type="PROSITE" id="PS00636">
    <property type="entry name" value="DNAJ_1"/>
    <property type="match status" value="1"/>
</dbReference>
<keyword evidence="4" id="KW-1185">Reference proteome</keyword>
<sequence>MECNRDEALRAKSIAEEKLEKKDFAGARKFALKAQTLYPGLDGISQILTSLEVYVSAENKISGEMDWYGVLGVNPSADDETIKKQYRKLALSLHPDKNKSVGADGAFKLISEAWSLLSDKNKRLAYNQRRGSRGFQQKVQMHTGGPSATSRVNGIFNVGGRTPSVSKNQNNTAKPQPPPPKPTPAPSNQRNDTFWTICHRCKMHYEYLKMYLNHTLLCPNCHLAFTASETAPPFNFSKSSNQLPRQRQQHQQQSSSARPSRNAFDQGRSAPAAQKSGPFQTGSNSFRYSQQQGPPSGSAGVGSTDPSIAAKAANVVQQAQDKLKRSYADSHASASWEGGVQKRKLDDDNSRHGVNYNVAPGNGVFGVASGSAPGSRIYGFSGTYRQPNSTRDLTPLETRNMLIAKARKEILNRLNTCRSKPVATKEKHISKESKKERRKGTSNIEGHGWNGNGDQPGKVQVSKSADNSSKEDPEAASMNVPDPDFHDFDQDRTESSFGDNEVWSAYDDDDGMPRFYALINKVISRNPFKLKISWLNSKTTNEFSNMDWVGSGFYKTCGEFRVGKYENCKSMNAFSQKVNWSKGQRGSVIIVPQKGDVWALYKNWSSDWNEHTGDEVVHKYDMVTVLDDYTEEQGVRVAPLTKVVGFKTVFRPNLDPEGIKRIPREEMFRFSHRVPNHLLTGLEAQNAPKGCLELDPAATPVELLQVLTEGNEVPTTSNEANADEEVLQDVPSSSVDDVAEDGVIRAEAVYIAEDSLEAK</sequence>
<evidence type="ECO:0000259" key="2">
    <source>
        <dbReference type="PROSITE" id="PS50076"/>
    </source>
</evidence>
<dbReference type="InterPro" id="IPR036869">
    <property type="entry name" value="J_dom_sf"/>
</dbReference>
<reference evidence="3 4" key="1">
    <citation type="journal article" date="2021" name="Nat. Commun.">
        <title>Incipient diploidization of the medicinal plant Perilla within 10,000 years.</title>
        <authorList>
            <person name="Zhang Y."/>
            <person name="Shen Q."/>
            <person name="Leng L."/>
            <person name="Zhang D."/>
            <person name="Chen S."/>
            <person name="Shi Y."/>
            <person name="Ning Z."/>
            <person name="Chen S."/>
        </authorList>
    </citation>
    <scope>NUCLEOTIDE SEQUENCE [LARGE SCALE GENOMIC DNA]</scope>
    <source>
        <strain evidence="4">cv. PC099</strain>
    </source>
</reference>
<dbReference type="InterPro" id="IPR018253">
    <property type="entry name" value="DnaJ_domain_CS"/>
</dbReference>